<dbReference type="Proteomes" id="UP000216207">
    <property type="component" value="Unassembled WGS sequence"/>
</dbReference>
<gene>
    <name evidence="1" type="ORF">CHH72_05070</name>
</gene>
<proteinExistence type="predicted"/>
<evidence type="ECO:0000313" key="2">
    <source>
        <dbReference type="Proteomes" id="UP000216207"/>
    </source>
</evidence>
<organism evidence="1 2">
    <name type="scientific">Shouchella clausii</name>
    <name type="common">Alkalihalobacillus clausii</name>
    <dbReference type="NCBI Taxonomy" id="79880"/>
    <lineage>
        <taxon>Bacteria</taxon>
        <taxon>Bacillati</taxon>
        <taxon>Bacillota</taxon>
        <taxon>Bacilli</taxon>
        <taxon>Bacillales</taxon>
        <taxon>Bacillaceae</taxon>
        <taxon>Shouchella</taxon>
    </lineage>
</organism>
<accession>A0A268P3V1</accession>
<dbReference type="EMBL" id="NPCC01000005">
    <property type="protein sequence ID" value="PAE90351.1"/>
    <property type="molecule type" value="Genomic_DNA"/>
</dbReference>
<name>A0A268P3V1_SHOCL</name>
<dbReference type="AlphaFoldDB" id="A0A268P3V1"/>
<comment type="caution">
    <text evidence="1">The sequence shown here is derived from an EMBL/GenBank/DDBJ whole genome shotgun (WGS) entry which is preliminary data.</text>
</comment>
<sequence length="83" mass="9742">MNRQETKRLSRSVLVFLRKKNEWAHTKGEVVAMTLTKRKMFFSLLSERTNRKDPLSTKAERANAGNQWLCAKDVRPLKRVDPK</sequence>
<reference evidence="1 2" key="1">
    <citation type="submission" date="2017-07" db="EMBL/GenBank/DDBJ databases">
        <title>Isolation and whole genome analysis of endospore-forming bacteria from heroin.</title>
        <authorList>
            <person name="Kalinowski J."/>
            <person name="Ahrens B."/>
            <person name="Al-Dilaimi A."/>
            <person name="Winkler A."/>
            <person name="Wibberg D."/>
            <person name="Schleenbecker U."/>
            <person name="Ruckert C."/>
            <person name="Wolfel R."/>
            <person name="Grass G."/>
        </authorList>
    </citation>
    <scope>NUCLEOTIDE SEQUENCE [LARGE SCALE GENOMIC DNA]</scope>
    <source>
        <strain evidence="1 2">7539</strain>
    </source>
</reference>
<protein>
    <submittedName>
        <fullName evidence="1">Uncharacterized protein</fullName>
    </submittedName>
</protein>
<evidence type="ECO:0000313" key="1">
    <source>
        <dbReference type="EMBL" id="PAE90351.1"/>
    </source>
</evidence>